<keyword evidence="1" id="KW-0812">Transmembrane</keyword>
<reference evidence="2 4" key="1">
    <citation type="submission" date="2016-02" db="EMBL/GenBank/DDBJ databases">
        <authorList>
            <consortium name="Pathogen Informatics"/>
        </authorList>
    </citation>
    <scope>NUCLEOTIDE SEQUENCE [LARGE SCALE GENOMIC DNA]</scope>
    <source>
        <strain evidence="2 4">SS975</strain>
    </source>
</reference>
<dbReference type="Proteomes" id="UP000072353">
    <property type="component" value="Unassembled WGS sequence"/>
</dbReference>
<gene>
    <name evidence="2" type="ORF">ERS132521_00149</name>
    <name evidence="3" type="ORF">FAJ36_10860</name>
</gene>
<evidence type="ECO:0000313" key="3">
    <source>
        <dbReference type="EMBL" id="TII02116.1"/>
    </source>
</evidence>
<proteinExistence type="predicted"/>
<evidence type="ECO:0000313" key="2">
    <source>
        <dbReference type="EMBL" id="CYX18788.1"/>
    </source>
</evidence>
<comment type="caution">
    <text evidence="3">The sequence shown here is derived from an EMBL/GenBank/DDBJ whole genome shotgun (WGS) entry which is preliminary data.</text>
</comment>
<dbReference type="RefSeq" id="WP_014638017.1">
    <property type="nucleotide sequence ID" value="NZ_AP023392.1"/>
</dbReference>
<accession>A0A160JQK0</accession>
<keyword evidence="1" id="KW-1133">Transmembrane helix</keyword>
<feature type="transmembrane region" description="Helical" evidence="1">
    <location>
        <begin position="46"/>
        <end position="67"/>
    </location>
</feature>
<keyword evidence="1" id="KW-0472">Membrane</keyword>
<organism evidence="3 5">
    <name type="scientific">Streptococcus suis</name>
    <dbReference type="NCBI Taxonomy" id="1307"/>
    <lineage>
        <taxon>Bacteria</taxon>
        <taxon>Bacillati</taxon>
        <taxon>Bacillota</taxon>
        <taxon>Bacilli</taxon>
        <taxon>Lactobacillales</taxon>
        <taxon>Streptococcaceae</taxon>
        <taxon>Streptococcus</taxon>
    </lineage>
</organism>
<protein>
    <submittedName>
        <fullName evidence="3">Uncharacterized protein</fullName>
    </submittedName>
</protein>
<evidence type="ECO:0000313" key="4">
    <source>
        <dbReference type="Proteomes" id="UP000072353"/>
    </source>
</evidence>
<evidence type="ECO:0000256" key="1">
    <source>
        <dbReference type="SAM" id="Phobius"/>
    </source>
</evidence>
<dbReference type="AlphaFoldDB" id="A0A160JQK0"/>
<sequence length="75" mass="7819">MNQIVDFINKIGDIGGVIGLGWAAWGAWDLAIGIRRELEDKRDKGVQSIILGALLGATLKGLFSALASGLQGIVG</sequence>
<name>A0A160JQK0_STRSU</name>
<dbReference type="EMBL" id="FILL01000001">
    <property type="protein sequence ID" value="CYX18788.1"/>
    <property type="molecule type" value="Genomic_DNA"/>
</dbReference>
<reference evidence="3 5" key="2">
    <citation type="submission" date="2019-04" db="EMBL/GenBank/DDBJ databases">
        <title>Genome analysis of Streptococcus suis strain WUSS330.</title>
        <authorList>
            <person name="Chen H."/>
            <person name="Gao X."/>
            <person name="Wu Z."/>
        </authorList>
    </citation>
    <scope>NUCLEOTIDE SEQUENCE [LARGE SCALE GENOMIC DNA]</scope>
    <source>
        <strain evidence="3 5">WUSS330</strain>
    </source>
</reference>
<dbReference type="Proteomes" id="UP000305785">
    <property type="component" value="Unassembled WGS sequence"/>
</dbReference>
<dbReference type="EMBL" id="SSXN01000031">
    <property type="protein sequence ID" value="TII02116.1"/>
    <property type="molecule type" value="Genomic_DNA"/>
</dbReference>
<evidence type="ECO:0000313" key="5">
    <source>
        <dbReference type="Proteomes" id="UP000305785"/>
    </source>
</evidence>